<proteinExistence type="predicted"/>
<evidence type="ECO:0000313" key="2">
    <source>
        <dbReference type="EMBL" id="MFD2412022.1"/>
    </source>
</evidence>
<evidence type="ECO:0008006" key="4">
    <source>
        <dbReference type="Google" id="ProtNLM"/>
    </source>
</evidence>
<dbReference type="EMBL" id="JBHUKY010000033">
    <property type="protein sequence ID" value="MFD2412022.1"/>
    <property type="molecule type" value="Genomic_DNA"/>
</dbReference>
<gene>
    <name evidence="2" type="ORF">ACFSX3_19190</name>
</gene>
<dbReference type="Proteomes" id="UP001597448">
    <property type="component" value="Unassembled WGS sequence"/>
</dbReference>
<accession>A0ABW5FDW9</accession>
<dbReference type="RefSeq" id="WP_209988278.1">
    <property type="nucleotide sequence ID" value="NZ_JBHSVQ010000001.1"/>
</dbReference>
<name>A0ABW5FDW9_9BACL</name>
<reference evidence="3" key="1">
    <citation type="journal article" date="2019" name="Int. J. Syst. Evol. Microbiol.">
        <title>The Global Catalogue of Microorganisms (GCM) 10K type strain sequencing project: providing services to taxonomists for standard genome sequencing and annotation.</title>
        <authorList>
            <consortium name="The Broad Institute Genomics Platform"/>
            <consortium name="The Broad Institute Genome Sequencing Center for Infectious Disease"/>
            <person name="Wu L."/>
            <person name="Ma J."/>
        </authorList>
    </citation>
    <scope>NUCLEOTIDE SEQUENCE [LARGE SCALE GENOMIC DNA]</scope>
    <source>
        <strain evidence="3">CCM 8725</strain>
    </source>
</reference>
<keyword evidence="1" id="KW-0732">Signal</keyword>
<organism evidence="2 3">
    <name type="scientific">Paenibacillus rhizoplanae</name>
    <dbReference type="NCBI Taxonomy" id="1917181"/>
    <lineage>
        <taxon>Bacteria</taxon>
        <taxon>Bacillati</taxon>
        <taxon>Bacillota</taxon>
        <taxon>Bacilli</taxon>
        <taxon>Bacillales</taxon>
        <taxon>Paenibacillaceae</taxon>
        <taxon>Paenibacillus</taxon>
    </lineage>
</organism>
<feature type="chain" id="PRO_5046676363" description="Beta-barrel assembly machine subunit BamE" evidence="1">
    <location>
        <begin position="26"/>
        <end position="176"/>
    </location>
</feature>
<comment type="caution">
    <text evidence="2">The sequence shown here is derived from an EMBL/GenBank/DDBJ whole genome shotgun (WGS) entry which is preliminary data.</text>
</comment>
<protein>
    <recommendedName>
        <fullName evidence="4">Beta-barrel assembly machine subunit BamE</fullName>
    </recommendedName>
</protein>
<dbReference type="PROSITE" id="PS51257">
    <property type="entry name" value="PROKAR_LIPOPROTEIN"/>
    <property type="match status" value="1"/>
</dbReference>
<keyword evidence="3" id="KW-1185">Reference proteome</keyword>
<sequence length="176" mass="19325">MRKIILSLLFLAVITACGSSSGINADDLAIVKVDNEKEIVKYGMSTEEAEKILGPGKKTTTFSTYSSGISIMYRDGAVVCIFIDEESKGKYKTIQGAEVGMSKQELINLYGESGALSLSEIQLDYIYDSTNKKYLTIDEQSSNNDLKSYQVSVRFKMDGGARVISLLDRQSAMLGR</sequence>
<evidence type="ECO:0000256" key="1">
    <source>
        <dbReference type="SAM" id="SignalP"/>
    </source>
</evidence>
<feature type="signal peptide" evidence="1">
    <location>
        <begin position="1"/>
        <end position="25"/>
    </location>
</feature>
<evidence type="ECO:0000313" key="3">
    <source>
        <dbReference type="Proteomes" id="UP001597448"/>
    </source>
</evidence>